<reference evidence="2 3" key="1">
    <citation type="submission" date="2020-08" db="EMBL/GenBank/DDBJ databases">
        <title>Genome sequence of Nocardioides mesophilus KACC 16243T.</title>
        <authorList>
            <person name="Hyun D.-W."/>
            <person name="Bae J.-W."/>
        </authorList>
    </citation>
    <scope>NUCLEOTIDE SEQUENCE [LARGE SCALE GENOMIC DNA]</scope>
    <source>
        <strain evidence="2 3">KACC 16243</strain>
    </source>
</reference>
<dbReference type="Gene3D" id="3.10.129.10">
    <property type="entry name" value="Hotdog Thioesterase"/>
    <property type="match status" value="1"/>
</dbReference>
<protein>
    <submittedName>
        <fullName evidence="2">MaoC family dehydratase N-terminal domain-containing protein</fullName>
    </submittedName>
</protein>
<sequence length="142" mass="15006">MAVDSSLAGRAFPATEPYTVSVEKLREFAAATGSDFDGGTAPATFPIVVAFQAMTALMQDPEVGIELHRVVHGEQRFTYTRPVVAGDTLRAALTVDSLRQIGGADIIGTRSEITDADGLPVCTAYATLVHRSPAEEPADADR</sequence>
<dbReference type="CDD" id="cd03441">
    <property type="entry name" value="R_hydratase_like"/>
    <property type="match status" value="1"/>
</dbReference>
<dbReference type="Proteomes" id="UP000515947">
    <property type="component" value="Chromosome"/>
</dbReference>
<dbReference type="EMBL" id="CP060713">
    <property type="protein sequence ID" value="QNN51347.1"/>
    <property type="molecule type" value="Genomic_DNA"/>
</dbReference>
<keyword evidence="3" id="KW-1185">Reference proteome</keyword>
<dbReference type="SUPFAM" id="SSF54637">
    <property type="entry name" value="Thioesterase/thiol ester dehydrase-isomerase"/>
    <property type="match status" value="1"/>
</dbReference>
<dbReference type="Pfam" id="PF13452">
    <property type="entry name" value="FAS1_DH_region"/>
    <property type="match status" value="1"/>
</dbReference>
<proteinExistence type="predicted"/>
<evidence type="ECO:0000259" key="1">
    <source>
        <dbReference type="Pfam" id="PF13452"/>
    </source>
</evidence>
<name>A0A7G9R6X2_9ACTN</name>
<dbReference type="InterPro" id="IPR029069">
    <property type="entry name" value="HotDog_dom_sf"/>
</dbReference>
<gene>
    <name evidence="2" type="ORF">H9L09_12045</name>
</gene>
<dbReference type="InterPro" id="IPR016709">
    <property type="entry name" value="HadA-like"/>
</dbReference>
<dbReference type="PIRSF" id="PIRSF018072">
    <property type="entry name" value="UCP018072"/>
    <property type="match status" value="1"/>
</dbReference>
<evidence type="ECO:0000313" key="3">
    <source>
        <dbReference type="Proteomes" id="UP000515947"/>
    </source>
</evidence>
<organism evidence="2 3">
    <name type="scientific">Nocardioides mesophilus</name>
    <dbReference type="NCBI Taxonomy" id="433659"/>
    <lineage>
        <taxon>Bacteria</taxon>
        <taxon>Bacillati</taxon>
        <taxon>Actinomycetota</taxon>
        <taxon>Actinomycetes</taxon>
        <taxon>Propionibacteriales</taxon>
        <taxon>Nocardioidaceae</taxon>
        <taxon>Nocardioides</taxon>
    </lineage>
</organism>
<dbReference type="InterPro" id="IPR039569">
    <property type="entry name" value="FAS1-like_DH_region"/>
</dbReference>
<accession>A0A7G9R6X2</accession>
<feature type="domain" description="FAS1-like dehydratase" evidence="1">
    <location>
        <begin position="10"/>
        <end position="123"/>
    </location>
</feature>
<dbReference type="RefSeq" id="WP_187577187.1">
    <property type="nucleotide sequence ID" value="NZ_CP060713.1"/>
</dbReference>
<dbReference type="KEGG" id="nmes:H9L09_12045"/>
<evidence type="ECO:0000313" key="2">
    <source>
        <dbReference type="EMBL" id="QNN51347.1"/>
    </source>
</evidence>
<dbReference type="AlphaFoldDB" id="A0A7G9R6X2"/>